<feature type="region of interest" description="Disordered" evidence="1">
    <location>
        <begin position="1"/>
        <end position="88"/>
    </location>
</feature>
<feature type="compositionally biased region" description="Polar residues" evidence="1">
    <location>
        <begin position="52"/>
        <end position="61"/>
    </location>
</feature>
<feature type="compositionally biased region" description="Basic and acidic residues" evidence="1">
    <location>
        <begin position="107"/>
        <end position="122"/>
    </location>
</feature>
<proteinExistence type="predicted"/>
<comment type="caution">
    <text evidence="2">The sequence shown here is derived from an EMBL/GenBank/DDBJ whole genome shotgun (WGS) entry which is preliminary data.</text>
</comment>
<organism evidence="2 3">
    <name type="scientific">Pleurodeles waltl</name>
    <name type="common">Iberian ribbed newt</name>
    <dbReference type="NCBI Taxonomy" id="8319"/>
    <lineage>
        <taxon>Eukaryota</taxon>
        <taxon>Metazoa</taxon>
        <taxon>Chordata</taxon>
        <taxon>Craniata</taxon>
        <taxon>Vertebrata</taxon>
        <taxon>Euteleostomi</taxon>
        <taxon>Amphibia</taxon>
        <taxon>Batrachia</taxon>
        <taxon>Caudata</taxon>
        <taxon>Salamandroidea</taxon>
        <taxon>Salamandridae</taxon>
        <taxon>Pleurodelinae</taxon>
        <taxon>Pleurodeles</taxon>
    </lineage>
</organism>
<name>A0AAV7Q010_PLEWA</name>
<gene>
    <name evidence="2" type="ORF">NDU88_000145</name>
</gene>
<feature type="compositionally biased region" description="Low complexity" evidence="1">
    <location>
        <begin position="141"/>
        <end position="156"/>
    </location>
</feature>
<protein>
    <submittedName>
        <fullName evidence="2">Uncharacterized protein</fullName>
    </submittedName>
</protein>
<dbReference type="AlphaFoldDB" id="A0AAV7Q010"/>
<dbReference type="Proteomes" id="UP001066276">
    <property type="component" value="Chromosome 6"/>
</dbReference>
<sequence length="203" mass="22196">MAVATGDEHRLGSQDYESSLPEARGGLTDPSGRLDRPVACSDHSKKGRGRVPTTSPVMRSSSSDENRVGPPGARMATFAMPNPREGQRKDRALYPLFSASSVCAKGSMHEKDHRYNKNKETIQDGTRAPDTSLNPMTHCQPPRLSSLTSTSTSPPTQALSEPAKESEHANAVEGMLGRVLEELRVIKISQEEARKETYEQLNH</sequence>
<feature type="region of interest" description="Disordered" evidence="1">
    <location>
        <begin position="105"/>
        <end position="170"/>
    </location>
</feature>
<reference evidence="2" key="1">
    <citation type="journal article" date="2022" name="bioRxiv">
        <title>Sequencing and chromosome-scale assembly of the giantPleurodeles waltlgenome.</title>
        <authorList>
            <person name="Brown T."/>
            <person name="Elewa A."/>
            <person name="Iarovenko S."/>
            <person name="Subramanian E."/>
            <person name="Araus A.J."/>
            <person name="Petzold A."/>
            <person name="Susuki M."/>
            <person name="Suzuki K.-i.T."/>
            <person name="Hayashi T."/>
            <person name="Toyoda A."/>
            <person name="Oliveira C."/>
            <person name="Osipova E."/>
            <person name="Leigh N.D."/>
            <person name="Simon A."/>
            <person name="Yun M.H."/>
        </authorList>
    </citation>
    <scope>NUCLEOTIDE SEQUENCE</scope>
    <source>
        <strain evidence="2">20211129_DDA</strain>
        <tissue evidence="2">Liver</tissue>
    </source>
</reference>
<keyword evidence="3" id="KW-1185">Reference proteome</keyword>
<accession>A0AAV7Q010</accession>
<evidence type="ECO:0000256" key="1">
    <source>
        <dbReference type="SAM" id="MobiDB-lite"/>
    </source>
</evidence>
<evidence type="ECO:0000313" key="2">
    <source>
        <dbReference type="EMBL" id="KAJ1133666.1"/>
    </source>
</evidence>
<dbReference type="EMBL" id="JANPWB010000010">
    <property type="protein sequence ID" value="KAJ1133666.1"/>
    <property type="molecule type" value="Genomic_DNA"/>
</dbReference>
<feature type="compositionally biased region" description="Basic and acidic residues" evidence="1">
    <location>
        <begin position="1"/>
        <end position="12"/>
    </location>
</feature>
<evidence type="ECO:0000313" key="3">
    <source>
        <dbReference type="Proteomes" id="UP001066276"/>
    </source>
</evidence>